<sequence length="315" mass="35826">MGTEHYIAELLYRYNCVMVPEFGAFLTQMKSAVINDASNSFYPPSKVISFNEQLTSNDGLLVSYMADAEKLSYEDMQKQIATVSLKWKKLLKEGNRLNLPNIGELWLNKEGKTQFQPSYQVNYLTSSFGLSTFVSTPISREVLKEEVVELEEKIPFMITPEARKESTLRPYLKYAAVILLAIATGFTGYRLYNEKMYDQELVRQEAQQQVSKNIQEATFFNTAPLELPAVSLNVITNKKSGVHQVIAGAFRIQENAEKKVLQLKEKGYDASYLGVNQYGLHMVAYGSFDDAKEALNYLRKIKLSESPEAWLRSVK</sequence>
<dbReference type="Pfam" id="PF18175">
    <property type="entry name" value="HU-CCDC81_bac_2"/>
    <property type="match status" value="1"/>
</dbReference>
<dbReference type="InterPro" id="IPR007730">
    <property type="entry name" value="SPOR-like_dom"/>
</dbReference>
<dbReference type="SUPFAM" id="SSF110997">
    <property type="entry name" value="Sporulation related repeat"/>
    <property type="match status" value="1"/>
</dbReference>
<dbReference type="PROSITE" id="PS51724">
    <property type="entry name" value="SPOR"/>
    <property type="match status" value="1"/>
</dbReference>
<dbReference type="OrthoDB" id="653949at2"/>
<dbReference type="GO" id="GO:0042834">
    <property type="term" value="F:peptidoglycan binding"/>
    <property type="evidence" value="ECO:0007669"/>
    <property type="project" value="InterPro"/>
</dbReference>
<comment type="caution">
    <text evidence="2">The sequence shown here is derived from an EMBL/GenBank/DDBJ whole genome shotgun (WGS) entry which is preliminary data.</text>
</comment>
<proteinExistence type="predicted"/>
<accession>A0A327RFH7</accession>
<dbReference type="InterPro" id="IPR040495">
    <property type="entry name" value="HU-CCDC81_bac_1"/>
</dbReference>
<evidence type="ECO:0000259" key="1">
    <source>
        <dbReference type="PROSITE" id="PS51724"/>
    </source>
</evidence>
<dbReference type="EMBL" id="QLLN01000002">
    <property type="protein sequence ID" value="RAJ14203.1"/>
    <property type="molecule type" value="Genomic_DNA"/>
</dbReference>
<name>A0A327RFH7_9FLAO</name>
<evidence type="ECO:0000313" key="3">
    <source>
        <dbReference type="Proteomes" id="UP000249696"/>
    </source>
</evidence>
<protein>
    <submittedName>
        <fullName evidence="2">Sporulation related protein</fullName>
    </submittedName>
</protein>
<dbReference type="Pfam" id="PF05036">
    <property type="entry name" value="SPOR"/>
    <property type="match status" value="1"/>
</dbReference>
<dbReference type="InterPro" id="IPR036680">
    <property type="entry name" value="SPOR-like_sf"/>
</dbReference>
<keyword evidence="3" id="KW-1185">Reference proteome</keyword>
<evidence type="ECO:0000313" key="2">
    <source>
        <dbReference type="EMBL" id="RAJ14203.1"/>
    </source>
</evidence>
<dbReference type="Proteomes" id="UP000249696">
    <property type="component" value="Unassembled WGS sequence"/>
</dbReference>
<gene>
    <name evidence="2" type="ORF">LV92_01322</name>
</gene>
<dbReference type="Gene3D" id="3.30.70.1070">
    <property type="entry name" value="Sporulation related repeat"/>
    <property type="match status" value="1"/>
</dbReference>
<reference evidence="2 3" key="1">
    <citation type="submission" date="2018-06" db="EMBL/GenBank/DDBJ databases">
        <title>Genomic Encyclopedia of Archaeal and Bacterial Type Strains, Phase II (KMG-II): from individual species to whole genera.</title>
        <authorList>
            <person name="Goeker M."/>
        </authorList>
    </citation>
    <scope>NUCLEOTIDE SEQUENCE [LARGE SCALE GENOMIC DNA]</scope>
    <source>
        <strain evidence="2 3">DSM 23522</strain>
    </source>
</reference>
<dbReference type="InterPro" id="IPR041268">
    <property type="entry name" value="HU-CCDC81_bac_2"/>
</dbReference>
<dbReference type="RefSeq" id="WP_111622828.1">
    <property type="nucleotide sequence ID" value="NZ_QLLN01000002.1"/>
</dbReference>
<organism evidence="2 3">
    <name type="scientific">Arenibacter echinorum</name>
    <dbReference type="NCBI Taxonomy" id="440515"/>
    <lineage>
        <taxon>Bacteria</taxon>
        <taxon>Pseudomonadati</taxon>
        <taxon>Bacteroidota</taxon>
        <taxon>Flavobacteriia</taxon>
        <taxon>Flavobacteriales</taxon>
        <taxon>Flavobacteriaceae</taxon>
        <taxon>Arenibacter</taxon>
    </lineage>
</organism>
<feature type="domain" description="SPOR" evidence="1">
    <location>
        <begin position="237"/>
        <end position="314"/>
    </location>
</feature>
<dbReference type="Pfam" id="PF18174">
    <property type="entry name" value="HU-CCDC81_bac_1"/>
    <property type="match status" value="1"/>
</dbReference>
<dbReference type="AlphaFoldDB" id="A0A327RFH7"/>